<name>A0ABV3RE68_9SPHN</name>
<dbReference type="InterPro" id="IPR036625">
    <property type="entry name" value="E3-bd_dom_sf"/>
</dbReference>
<dbReference type="CDD" id="cd06849">
    <property type="entry name" value="lipoyl_domain"/>
    <property type="match status" value="1"/>
</dbReference>
<sequence length="462" mass="48140">MPIEIKMPALSPTMEEGKLAKWLVKEGDTVTSGDIMAEIETDKATMEFEAVDEGTVGKILVAEGSEGVKVGTVIAMLAEEGEDLSEARSNGTQDPKPAEASKDKVEKESARSEAAPVPATKQQTPAGTPAPAPSAAPSPTEEGRIIASPLARRLAAEKGVEIESLTGSGPRGRIVKADVEAAQPATAKPKSAGAAEAKPAPAKPAPANDGAAAAAPSPVEMADDTRAVLDARVPHSVEKLSGMRKTIARRLAQSMQQAPHIYLTVDVRLDKLMAMRAELNASLEKQGVKVSVNDMLIKALGKALVDVPECNVTFAGNEMIKYARADISVAVSIPGGLITPIVQDANGRSFSEIAKATKDLGARAKEGKLKPEEYQGGTASISNMGMMGIKHFTAVINPPQSTILAIGAGEKRPWVMPDGQLGVATVMTATGSFDHRAVDGADGARLMAAFREYVESPLGMVA</sequence>
<feature type="region of interest" description="Disordered" evidence="9">
    <location>
        <begin position="81"/>
        <end position="141"/>
    </location>
</feature>
<evidence type="ECO:0000256" key="2">
    <source>
        <dbReference type="ARBA" id="ARBA00011484"/>
    </source>
</evidence>
<evidence type="ECO:0000256" key="8">
    <source>
        <dbReference type="RuleBase" id="RU361137"/>
    </source>
</evidence>
<keyword evidence="12" id="KW-0670">Pyruvate</keyword>
<dbReference type="SUPFAM" id="SSF47005">
    <property type="entry name" value="Peripheral subunit-binding domain of 2-oxo acid dehydrogenase complex"/>
    <property type="match status" value="1"/>
</dbReference>
<keyword evidence="4 8" id="KW-0450">Lipoyl</keyword>
<evidence type="ECO:0000259" key="10">
    <source>
        <dbReference type="PROSITE" id="PS50968"/>
    </source>
</evidence>
<evidence type="ECO:0000256" key="1">
    <source>
        <dbReference type="ARBA" id="ARBA00007317"/>
    </source>
</evidence>
<protein>
    <recommendedName>
        <fullName evidence="8">Acetyltransferase component of pyruvate dehydrogenase complex</fullName>
        <ecNumber evidence="8">2.3.1.12</ecNumber>
    </recommendedName>
</protein>
<comment type="catalytic activity">
    <reaction evidence="7 8">
        <text>N(6)-[(R)-dihydrolipoyl]-L-lysyl-[protein] + acetyl-CoA = N(6)-[(R)-S(8)-acetyldihydrolipoyl]-L-lysyl-[protein] + CoA</text>
        <dbReference type="Rhea" id="RHEA:17017"/>
        <dbReference type="Rhea" id="RHEA-COMP:10475"/>
        <dbReference type="Rhea" id="RHEA-COMP:10478"/>
        <dbReference type="ChEBI" id="CHEBI:57287"/>
        <dbReference type="ChEBI" id="CHEBI:57288"/>
        <dbReference type="ChEBI" id="CHEBI:83100"/>
        <dbReference type="ChEBI" id="CHEBI:83111"/>
        <dbReference type="EC" id="2.3.1.12"/>
    </reaction>
</comment>
<evidence type="ECO:0000256" key="4">
    <source>
        <dbReference type="ARBA" id="ARBA00022823"/>
    </source>
</evidence>
<comment type="cofactor">
    <cofactor evidence="8">
        <name>(R)-lipoate</name>
        <dbReference type="ChEBI" id="CHEBI:83088"/>
    </cofactor>
    <text evidence="8">Binds 1 lipoyl cofactor covalently.</text>
</comment>
<gene>
    <name evidence="12" type="ORF">ABUH87_10185</name>
</gene>
<keyword evidence="13" id="KW-1185">Reference proteome</keyword>
<evidence type="ECO:0000313" key="12">
    <source>
        <dbReference type="EMBL" id="MEW9855534.1"/>
    </source>
</evidence>
<dbReference type="PROSITE" id="PS51826">
    <property type="entry name" value="PSBD"/>
    <property type="match status" value="1"/>
</dbReference>
<keyword evidence="5 8" id="KW-0012">Acyltransferase</keyword>
<dbReference type="Pfam" id="PF00198">
    <property type="entry name" value="2-oxoacid_dh"/>
    <property type="match status" value="1"/>
</dbReference>
<evidence type="ECO:0000259" key="11">
    <source>
        <dbReference type="PROSITE" id="PS51826"/>
    </source>
</evidence>
<dbReference type="InterPro" id="IPR023213">
    <property type="entry name" value="CAT-like_dom_sf"/>
</dbReference>
<evidence type="ECO:0000256" key="7">
    <source>
        <dbReference type="ARBA" id="ARBA00048370"/>
    </source>
</evidence>
<evidence type="ECO:0000256" key="9">
    <source>
        <dbReference type="SAM" id="MobiDB-lite"/>
    </source>
</evidence>
<feature type="compositionally biased region" description="Low complexity" evidence="9">
    <location>
        <begin position="184"/>
        <end position="216"/>
    </location>
</feature>
<dbReference type="InterPro" id="IPR000089">
    <property type="entry name" value="Biotin_lipoyl"/>
</dbReference>
<evidence type="ECO:0000313" key="13">
    <source>
        <dbReference type="Proteomes" id="UP001556118"/>
    </source>
</evidence>
<dbReference type="InterPro" id="IPR006257">
    <property type="entry name" value="LAT1"/>
</dbReference>
<dbReference type="InterPro" id="IPR001078">
    <property type="entry name" value="2-oxoacid_DH_actylTfrase"/>
</dbReference>
<dbReference type="InterPro" id="IPR045257">
    <property type="entry name" value="E2/Pdx1"/>
</dbReference>
<dbReference type="Gene3D" id="3.30.559.10">
    <property type="entry name" value="Chloramphenicol acetyltransferase-like domain"/>
    <property type="match status" value="1"/>
</dbReference>
<proteinExistence type="inferred from homology"/>
<comment type="caution">
    <text evidence="12">The sequence shown here is derived from an EMBL/GenBank/DDBJ whole genome shotgun (WGS) entry which is preliminary data.</text>
</comment>
<feature type="domain" description="Lipoyl-binding" evidence="10">
    <location>
        <begin position="2"/>
        <end position="78"/>
    </location>
</feature>
<dbReference type="Gene3D" id="2.40.50.100">
    <property type="match status" value="1"/>
</dbReference>
<dbReference type="EC" id="2.3.1.12" evidence="8"/>
<dbReference type="Proteomes" id="UP001556118">
    <property type="component" value="Unassembled WGS sequence"/>
</dbReference>
<reference evidence="12 13" key="1">
    <citation type="submission" date="2024-06" db="EMBL/GenBank/DDBJ databases">
        <title>Novosphingobium rhizovicinus M1R2S20.</title>
        <authorList>
            <person name="Sun J.-Q."/>
        </authorList>
    </citation>
    <scope>NUCLEOTIDE SEQUENCE [LARGE SCALE GENOMIC DNA]</scope>
    <source>
        <strain evidence="12 13">M1R2S20</strain>
    </source>
</reference>
<dbReference type="Pfam" id="PF02817">
    <property type="entry name" value="E3_binding"/>
    <property type="match status" value="1"/>
</dbReference>
<dbReference type="InterPro" id="IPR004167">
    <property type="entry name" value="PSBD"/>
</dbReference>
<feature type="compositionally biased region" description="Low complexity" evidence="9">
    <location>
        <begin position="118"/>
        <end position="127"/>
    </location>
</feature>
<feature type="domain" description="Peripheral subunit-binding (PSBD)" evidence="11">
    <location>
        <begin position="146"/>
        <end position="183"/>
    </location>
</feature>
<comment type="subunit">
    <text evidence="2">Forms a 24-polypeptide structural core with octahedral symmetry.</text>
</comment>
<dbReference type="PANTHER" id="PTHR23151">
    <property type="entry name" value="DIHYDROLIPOAMIDE ACETYL/SUCCINYL-TRANSFERASE-RELATED"/>
    <property type="match status" value="1"/>
</dbReference>
<organism evidence="12 13">
    <name type="scientific">Novosphingobium rhizovicinum</name>
    <dbReference type="NCBI Taxonomy" id="3228928"/>
    <lineage>
        <taxon>Bacteria</taxon>
        <taxon>Pseudomonadati</taxon>
        <taxon>Pseudomonadota</taxon>
        <taxon>Alphaproteobacteria</taxon>
        <taxon>Sphingomonadales</taxon>
        <taxon>Sphingomonadaceae</taxon>
        <taxon>Novosphingobium</taxon>
    </lineage>
</organism>
<dbReference type="GO" id="GO:0004742">
    <property type="term" value="F:dihydrolipoyllysine-residue acetyltransferase activity"/>
    <property type="evidence" value="ECO:0007669"/>
    <property type="project" value="UniProtKB-EC"/>
</dbReference>
<feature type="compositionally biased region" description="Basic and acidic residues" evidence="9">
    <location>
        <begin position="96"/>
        <end position="111"/>
    </location>
</feature>
<dbReference type="PROSITE" id="PS50968">
    <property type="entry name" value="BIOTINYL_LIPOYL"/>
    <property type="match status" value="1"/>
</dbReference>
<dbReference type="EMBL" id="JBFNXR010000033">
    <property type="protein sequence ID" value="MEW9855534.1"/>
    <property type="molecule type" value="Genomic_DNA"/>
</dbReference>
<dbReference type="PANTHER" id="PTHR23151:SF90">
    <property type="entry name" value="DIHYDROLIPOYLLYSINE-RESIDUE ACETYLTRANSFERASE COMPONENT OF PYRUVATE DEHYDROGENASE COMPLEX, MITOCHONDRIAL-RELATED"/>
    <property type="match status" value="1"/>
</dbReference>
<dbReference type="SUPFAM" id="SSF51230">
    <property type="entry name" value="Single hybrid motif"/>
    <property type="match status" value="1"/>
</dbReference>
<evidence type="ECO:0000256" key="3">
    <source>
        <dbReference type="ARBA" id="ARBA00022679"/>
    </source>
</evidence>
<comment type="function">
    <text evidence="6">The pyruvate dehydrogenase complex catalyzes the overall conversion of pyruvate to acetyl-CoA and CO(2). It contains multiple copies of three enzymatic components: pyruvate dehydrogenase (E1), dihydrolipoamide acetyltransferase (E2) and lipoamide dehydrogenase (E3).</text>
</comment>
<evidence type="ECO:0000256" key="5">
    <source>
        <dbReference type="ARBA" id="ARBA00023315"/>
    </source>
</evidence>
<feature type="region of interest" description="Disordered" evidence="9">
    <location>
        <begin position="182"/>
        <end position="216"/>
    </location>
</feature>
<accession>A0ABV3RE68</accession>
<comment type="similarity">
    <text evidence="1 8">Belongs to the 2-oxoacid dehydrogenase family.</text>
</comment>
<evidence type="ECO:0000256" key="6">
    <source>
        <dbReference type="ARBA" id="ARBA00025211"/>
    </source>
</evidence>
<dbReference type="NCBIfam" id="TIGR01349">
    <property type="entry name" value="PDHac_trf_mito"/>
    <property type="match status" value="1"/>
</dbReference>
<dbReference type="InterPro" id="IPR011053">
    <property type="entry name" value="Single_hybrid_motif"/>
</dbReference>
<dbReference type="InterPro" id="IPR003016">
    <property type="entry name" value="2-oxoA_DH_lipoyl-BS"/>
</dbReference>
<dbReference type="Gene3D" id="4.10.320.10">
    <property type="entry name" value="E3-binding domain"/>
    <property type="match status" value="1"/>
</dbReference>
<dbReference type="Pfam" id="PF00364">
    <property type="entry name" value="Biotin_lipoyl"/>
    <property type="match status" value="1"/>
</dbReference>
<dbReference type="SUPFAM" id="SSF52777">
    <property type="entry name" value="CoA-dependent acyltransferases"/>
    <property type="match status" value="1"/>
</dbReference>
<dbReference type="PROSITE" id="PS00189">
    <property type="entry name" value="LIPOYL"/>
    <property type="match status" value="1"/>
</dbReference>
<keyword evidence="3 8" id="KW-0808">Transferase</keyword>
<dbReference type="RefSeq" id="WP_367773194.1">
    <property type="nucleotide sequence ID" value="NZ_JBFNXR010000033.1"/>
</dbReference>